<name>A0A2I2ZTK5_GORGO</name>
<reference evidence="2" key="1">
    <citation type="submission" date="2011-05" db="EMBL/GenBank/DDBJ databases">
        <title>Insights into the evolution of the great apes provided by the gorilla genome.</title>
        <authorList>
            <person name="Scally A."/>
        </authorList>
    </citation>
    <scope>NUCLEOTIDE SEQUENCE [LARGE SCALE GENOMIC DNA]</scope>
</reference>
<dbReference type="GeneTree" id="ENSGT01140000283177"/>
<accession>A0A2I2ZTK5</accession>
<dbReference type="EMBL" id="CABD030120367">
    <property type="status" value="NOT_ANNOTATED_CDS"/>
    <property type="molecule type" value="Genomic_DNA"/>
</dbReference>
<proteinExistence type="predicted"/>
<evidence type="ECO:0000313" key="1">
    <source>
        <dbReference type="Ensembl" id="ENSGGOP00000050595.1"/>
    </source>
</evidence>
<keyword evidence="2" id="KW-1185">Reference proteome</keyword>
<dbReference type="Gene3D" id="2.60.40.10">
    <property type="entry name" value="Immunoglobulins"/>
    <property type="match status" value="1"/>
</dbReference>
<dbReference type="InterPro" id="IPR013783">
    <property type="entry name" value="Ig-like_fold"/>
</dbReference>
<dbReference type="Proteomes" id="UP000001519">
    <property type="component" value="Chromosome 22"/>
</dbReference>
<protein>
    <submittedName>
        <fullName evidence="1">Uncharacterized protein</fullName>
    </submittedName>
</protein>
<reference evidence="1" key="3">
    <citation type="submission" date="2025-08" db="UniProtKB">
        <authorList>
            <consortium name="Ensembl"/>
        </authorList>
    </citation>
    <scope>IDENTIFICATION</scope>
</reference>
<organism evidence="1 2">
    <name type="scientific">Gorilla gorilla gorilla</name>
    <name type="common">Western lowland gorilla</name>
    <dbReference type="NCBI Taxonomy" id="9595"/>
    <lineage>
        <taxon>Eukaryota</taxon>
        <taxon>Metazoa</taxon>
        <taxon>Chordata</taxon>
        <taxon>Craniata</taxon>
        <taxon>Vertebrata</taxon>
        <taxon>Euteleostomi</taxon>
        <taxon>Mammalia</taxon>
        <taxon>Eutheria</taxon>
        <taxon>Euarchontoglires</taxon>
        <taxon>Primates</taxon>
        <taxon>Haplorrhini</taxon>
        <taxon>Catarrhini</taxon>
        <taxon>Hominidae</taxon>
        <taxon>Gorilla</taxon>
    </lineage>
</organism>
<evidence type="ECO:0000313" key="2">
    <source>
        <dbReference type="Proteomes" id="UP000001519"/>
    </source>
</evidence>
<dbReference type="Ensembl" id="ENSGGOT00000060959.1">
    <property type="protein sequence ID" value="ENSGGOP00000050595.1"/>
    <property type="gene ID" value="ENSGGOG00000040120.1"/>
</dbReference>
<dbReference type="Bgee" id="ENSGGOG00000040120">
    <property type="expression patterns" value="Expressed in prefrontal cortex"/>
</dbReference>
<sequence>MSLTPEQWRSRRSYSCQVMQEGSTVEKSVAPAECS</sequence>
<reference evidence="1 2" key="2">
    <citation type="journal article" date="2012" name="Nature">
        <title>Insights into hominid evolution from the gorilla genome sequence.</title>
        <authorList>
            <person name="Scally A."/>
            <person name="Dutheil J.Y."/>
            <person name="Hillier L.W."/>
            <person name="Jordan G.E."/>
            <person name="Goodhead I."/>
            <person name="Herrero J."/>
            <person name="Hobolth A."/>
            <person name="Lappalainen T."/>
            <person name="Mailund T."/>
            <person name="Marques-Bonet T."/>
            <person name="McCarthy S."/>
            <person name="Montgomery S.H."/>
            <person name="Schwalie P.C."/>
            <person name="Tang Y.A."/>
            <person name="Ward M.C."/>
            <person name="Xue Y."/>
            <person name="Yngvadottir B."/>
            <person name="Alkan C."/>
            <person name="Andersen L.N."/>
            <person name="Ayub Q."/>
            <person name="Ball E.V."/>
            <person name="Beal K."/>
            <person name="Bradley B.J."/>
            <person name="Chen Y."/>
            <person name="Clee C.M."/>
            <person name="Fitzgerald S."/>
            <person name="Graves T.A."/>
            <person name="Gu Y."/>
            <person name="Heath P."/>
            <person name="Heger A."/>
            <person name="Karakoc E."/>
            <person name="Kolb-Kokocinski A."/>
            <person name="Laird G.K."/>
            <person name="Lunter G."/>
            <person name="Meader S."/>
            <person name="Mort M."/>
            <person name="Mullikin J.C."/>
            <person name="Munch K."/>
            <person name="O'Connor T.D."/>
            <person name="Phillips A.D."/>
            <person name="Prado-Martinez J."/>
            <person name="Rogers A.S."/>
            <person name="Sajjadian S."/>
            <person name="Schmidt D."/>
            <person name="Shaw K."/>
            <person name="Simpson J.T."/>
            <person name="Stenson P.D."/>
            <person name="Turner D.J."/>
            <person name="Vigilant L."/>
            <person name="Vilella A.J."/>
            <person name="Whitener W."/>
            <person name="Zhu B."/>
            <person name="Cooper D.N."/>
            <person name="de Jong P."/>
            <person name="Dermitzakis E.T."/>
            <person name="Eichler E.E."/>
            <person name="Flicek P."/>
            <person name="Goldman N."/>
            <person name="Mundy N.I."/>
            <person name="Ning Z."/>
            <person name="Odom D.T."/>
            <person name="Ponting C.P."/>
            <person name="Quail M.A."/>
            <person name="Ryder O.A."/>
            <person name="Searle S.M."/>
            <person name="Warren W.C."/>
            <person name="Wilson R.K."/>
            <person name="Schierup M.H."/>
            <person name="Rogers J."/>
            <person name="Tyler-Smith C."/>
            <person name="Durbin R."/>
        </authorList>
    </citation>
    <scope>NUCLEOTIDE SEQUENCE [LARGE SCALE GENOMIC DNA]</scope>
</reference>
<reference evidence="1" key="4">
    <citation type="submission" date="2025-09" db="UniProtKB">
        <authorList>
            <consortium name="Ensembl"/>
        </authorList>
    </citation>
    <scope>IDENTIFICATION</scope>
</reference>
<dbReference type="AlphaFoldDB" id="A0A2I2ZTK5"/>
<dbReference type="InParanoid" id="A0A2I2ZTK5"/>